<dbReference type="Proteomes" id="UP000245464">
    <property type="component" value="Chromosome 5"/>
</dbReference>
<protein>
    <submittedName>
        <fullName evidence="1">Uncharacterized protein</fullName>
    </submittedName>
</protein>
<dbReference type="RefSeq" id="XP_065962060.1">
    <property type="nucleotide sequence ID" value="XM_066107611.1"/>
</dbReference>
<sequence>MAQAEAPAATAANAVVAFTEYSGCKGYRIIVPKQFSTKDSKLLMKLQVSAIDAHAVSGVERDTIVNTAAWTTEGQPCVHINFCPVSRDDFNYPAFCPLSLVEKCGRIVAGVCVVSLGQCRQLAQRSKHLSLDLDNNLGLLLERLWPGRNTNLVHDDRQVRAINMCFESLEDTSNPSPSTTSAICSQSTLTTTTEARKDNLGVITRRRRRNSNDCAAEAPEPKRAYTAPTFRLSSESVFRKPTSSSTSTVPDRDIIHAPTAEIGNLTPLPASTSKADMMVCLGLDNKIHGLLLKEAYQARDFIYQSLGHLSWKDVPVEVRQKATLEMVKNASKETKPYYEKGRWCNNEVTGKQD</sequence>
<organism evidence="1 2">
    <name type="scientific">Pyrenophora tritici-repentis</name>
    <dbReference type="NCBI Taxonomy" id="45151"/>
    <lineage>
        <taxon>Eukaryota</taxon>
        <taxon>Fungi</taxon>
        <taxon>Dikarya</taxon>
        <taxon>Ascomycota</taxon>
        <taxon>Pezizomycotina</taxon>
        <taxon>Dothideomycetes</taxon>
        <taxon>Pleosporomycetidae</taxon>
        <taxon>Pleosporales</taxon>
        <taxon>Pleosporineae</taxon>
        <taxon>Pleosporaceae</taxon>
        <taxon>Pyrenophora</taxon>
    </lineage>
</organism>
<name>A0A317A4K9_9PLEO</name>
<gene>
    <name evidence="1" type="ORF">PtrM4_105080</name>
</gene>
<dbReference type="AlphaFoldDB" id="A0A317A4K9"/>
<dbReference type="GeneID" id="90956641"/>
<comment type="caution">
    <text evidence="1">The sequence shown here is derived from an EMBL/GenBank/DDBJ whole genome shotgun (WGS) entry which is preliminary data.</text>
</comment>
<dbReference type="EMBL" id="NQIK02000005">
    <property type="protein sequence ID" value="KAF7570506.1"/>
    <property type="molecule type" value="Genomic_DNA"/>
</dbReference>
<dbReference type="KEGG" id="ptrr:90956641"/>
<accession>A0A317A4K9</accession>
<reference evidence="1" key="1">
    <citation type="journal article" date="2018" name="BMC Genomics">
        <title>Comparative genomics of the wheat fungal pathogen Pyrenophora tritici-repentis reveals chromosomal variations and genome plasticity.</title>
        <authorList>
            <person name="Moolhuijzen P."/>
            <person name="See P.T."/>
            <person name="Hane J.K."/>
            <person name="Shi G."/>
            <person name="Liu Z."/>
            <person name="Oliver R.P."/>
            <person name="Moffat C.S."/>
        </authorList>
    </citation>
    <scope>NUCLEOTIDE SEQUENCE [LARGE SCALE GENOMIC DNA]</scope>
    <source>
        <strain evidence="1">M4</strain>
    </source>
</reference>
<proteinExistence type="predicted"/>
<evidence type="ECO:0000313" key="1">
    <source>
        <dbReference type="EMBL" id="KAF7570506.1"/>
    </source>
</evidence>
<evidence type="ECO:0000313" key="2">
    <source>
        <dbReference type="Proteomes" id="UP000245464"/>
    </source>
</evidence>